<name>A0AA42LL75_9GAMM</name>
<organism evidence="1 2">
    <name type="scientific">Ectopseudomonas toyotomiensis</name>
    <dbReference type="NCBI Taxonomy" id="554344"/>
    <lineage>
        <taxon>Bacteria</taxon>
        <taxon>Pseudomonadati</taxon>
        <taxon>Pseudomonadota</taxon>
        <taxon>Gammaproteobacteria</taxon>
        <taxon>Pseudomonadales</taxon>
        <taxon>Pseudomonadaceae</taxon>
        <taxon>Ectopseudomonas</taxon>
    </lineage>
</organism>
<dbReference type="AlphaFoldDB" id="A0AA42LL75"/>
<evidence type="ECO:0000313" key="1">
    <source>
        <dbReference type="EMBL" id="MDH0702123.1"/>
    </source>
</evidence>
<proteinExistence type="predicted"/>
<gene>
    <name evidence="1" type="ORF">N5D41_11560</name>
</gene>
<dbReference type="RefSeq" id="WP_279836820.1">
    <property type="nucleotide sequence ID" value="NZ_JAOCDH010000012.1"/>
</dbReference>
<sequence>MKREKISVTTPDGYTVKVPAQLLATAVIAAIFGQTSSILPTAPAALPANTDSVPEVGEYWPGQGGHNAGFVPARDGVPAHYLIVAAKDIGDHKWGRYGEESGGTSRTDGLANTACLLNDGNHPAASACAEYQADGHGDFYLPAAAELYQCWLYTQHLFAKDCWYWSSTQRSANLAFGLVFGVGFQLGHGKDLELRVRPVRRLFI</sequence>
<accession>A0AA42LL75</accession>
<protein>
    <submittedName>
        <fullName evidence="1">DUF1566 domain-containing protein</fullName>
    </submittedName>
</protein>
<dbReference type="EMBL" id="JAOCDH010000012">
    <property type="protein sequence ID" value="MDH0702123.1"/>
    <property type="molecule type" value="Genomic_DNA"/>
</dbReference>
<dbReference type="Proteomes" id="UP001161137">
    <property type="component" value="Unassembled WGS sequence"/>
</dbReference>
<reference evidence="1" key="1">
    <citation type="submission" date="2022-09" db="EMBL/GenBank/DDBJ databases">
        <title>Intensive care unit water sources are persistently colonized with multi-drug resistant bacteria and are the site of extensive horizontal gene transfer of antibiotic resistance genes.</title>
        <authorList>
            <person name="Diorio-Toth L."/>
        </authorList>
    </citation>
    <scope>NUCLEOTIDE SEQUENCE</scope>
    <source>
        <strain evidence="1">GD03863</strain>
    </source>
</reference>
<comment type="caution">
    <text evidence="1">The sequence shown here is derived from an EMBL/GenBank/DDBJ whole genome shotgun (WGS) entry which is preliminary data.</text>
</comment>
<evidence type="ECO:0000313" key="2">
    <source>
        <dbReference type="Proteomes" id="UP001161137"/>
    </source>
</evidence>